<keyword evidence="5 10" id="KW-0369">Histidine metabolism</keyword>
<proteinExistence type="inferred from homology"/>
<keyword evidence="8 10" id="KW-0010">Activator</keyword>
<evidence type="ECO:0000256" key="7">
    <source>
        <dbReference type="ARBA" id="ARBA00023015"/>
    </source>
</evidence>
<evidence type="ECO:0000256" key="1">
    <source>
        <dbReference type="ARBA" id="ARBA00002945"/>
    </source>
</evidence>
<comment type="caution">
    <text evidence="11">The sequence shown here is derived from an EMBL/GenBank/DDBJ whole genome shotgun (WGS) entry which is preliminary data.</text>
</comment>
<evidence type="ECO:0000313" key="11">
    <source>
        <dbReference type="EMBL" id="MCY9230838.1"/>
    </source>
</evidence>
<evidence type="ECO:0000256" key="2">
    <source>
        <dbReference type="ARBA" id="ARBA00009992"/>
    </source>
</evidence>
<sequence>MTLHKERRIGRLSVLLLLNEAEESTQVGELERDGWKVCLGKVGSMDAHKVVAAIETASKKSGVIQSEGYRESHALYHATMEALHGVTRGEMLLGSLLRTVGLRFAVLRGNPYESEAEGDWIAVSLYGTIGAPIKGLEHETFGVGINHI</sequence>
<accession>A0A9Q4EWN9</accession>
<dbReference type="InterPro" id="IPR023552">
    <property type="entry name" value="Regulatory_HutP_bacillales"/>
</dbReference>
<name>A0A9Q4EWN9_9BACI</name>
<dbReference type="InterPro" id="IPR015111">
    <property type="entry name" value="Regulatory_HutP"/>
</dbReference>
<keyword evidence="9 10" id="KW-0804">Transcription</keyword>
<dbReference type="GeneID" id="76980467"/>
<reference evidence="11" key="1">
    <citation type="submission" date="2022-02" db="EMBL/GenBank/DDBJ databases">
        <title>Crop Bioprotection Bacillus Genome Sequencing.</title>
        <authorList>
            <person name="Dunlap C."/>
        </authorList>
    </citation>
    <scope>NUCLEOTIDE SEQUENCE</scope>
    <source>
        <strain evidence="11">T20C13</strain>
    </source>
</reference>
<organism evidence="11 12">
    <name type="scientific">Bacillus inaquosorum</name>
    <dbReference type="NCBI Taxonomy" id="483913"/>
    <lineage>
        <taxon>Bacteria</taxon>
        <taxon>Bacillati</taxon>
        <taxon>Bacillota</taxon>
        <taxon>Bacilli</taxon>
        <taxon>Bacillales</taxon>
        <taxon>Bacillaceae</taxon>
        <taxon>Bacillus</taxon>
    </lineage>
</organism>
<dbReference type="EMBL" id="JALAXJ010000017">
    <property type="protein sequence ID" value="MCY9230838.1"/>
    <property type="molecule type" value="Genomic_DNA"/>
</dbReference>
<comment type="subunit">
    <text evidence="3 10">Homohexamer.</text>
</comment>
<comment type="similarity">
    <text evidence="2 10">Belongs to the HutP family.</text>
</comment>
<dbReference type="KEGG" id="biq:AN935_20020"/>
<dbReference type="AlphaFoldDB" id="A0A9Q4EWN9"/>
<evidence type="ECO:0000256" key="4">
    <source>
        <dbReference type="ARBA" id="ARBA00019377"/>
    </source>
</evidence>
<dbReference type="HAMAP" id="MF_00779">
    <property type="entry name" value="HutP"/>
    <property type="match status" value="1"/>
</dbReference>
<comment type="function">
    <text evidence="1 10">Antiterminator that binds to cis-acting regulatory sequences on the mRNA in the presence of histidine, thereby suppressing transcription termination and activating the hut operon for histidine utilization.</text>
</comment>
<keyword evidence="6 10" id="KW-0694">RNA-binding</keyword>
<dbReference type="NCBIfam" id="NF002838">
    <property type="entry name" value="PRK03065.1"/>
    <property type="match status" value="1"/>
</dbReference>
<dbReference type="SUPFAM" id="SSF111064">
    <property type="entry name" value="Hut operon positive regulatory protein HutP"/>
    <property type="match status" value="1"/>
</dbReference>
<dbReference type="Proteomes" id="UP001066278">
    <property type="component" value="Unassembled WGS sequence"/>
</dbReference>
<evidence type="ECO:0000256" key="3">
    <source>
        <dbReference type="ARBA" id="ARBA00011643"/>
    </source>
</evidence>
<evidence type="ECO:0000256" key="10">
    <source>
        <dbReference type="HAMAP-Rule" id="MF_00779"/>
    </source>
</evidence>
<gene>
    <name evidence="10 11" type="primary">hutP</name>
    <name evidence="11" type="ORF">MOE99_16060</name>
</gene>
<evidence type="ECO:0000256" key="8">
    <source>
        <dbReference type="ARBA" id="ARBA00023159"/>
    </source>
</evidence>
<evidence type="ECO:0000256" key="9">
    <source>
        <dbReference type="ARBA" id="ARBA00023163"/>
    </source>
</evidence>
<dbReference type="GO" id="GO:0006547">
    <property type="term" value="P:L-histidine metabolic process"/>
    <property type="evidence" value="ECO:0007669"/>
    <property type="project" value="UniProtKB-UniRule"/>
</dbReference>
<evidence type="ECO:0000256" key="5">
    <source>
        <dbReference type="ARBA" id="ARBA00022808"/>
    </source>
</evidence>
<evidence type="ECO:0000256" key="6">
    <source>
        <dbReference type="ARBA" id="ARBA00022884"/>
    </source>
</evidence>
<dbReference type="Gene3D" id="3.40.1510.10">
    <property type="entry name" value="Hut operon regulatory protein HutP"/>
    <property type="match status" value="1"/>
</dbReference>
<dbReference type="RefSeq" id="WP_003236310.1">
    <property type="nucleotide sequence ID" value="NZ_CBCSBO010000002.1"/>
</dbReference>
<evidence type="ECO:0000313" key="12">
    <source>
        <dbReference type="Proteomes" id="UP001066278"/>
    </source>
</evidence>
<dbReference type="InterPro" id="IPR036482">
    <property type="entry name" value="Regulatory_HutP_sf"/>
</dbReference>
<dbReference type="GO" id="GO:0010628">
    <property type="term" value="P:positive regulation of gene expression"/>
    <property type="evidence" value="ECO:0007669"/>
    <property type="project" value="UniProtKB-UniRule"/>
</dbReference>
<dbReference type="Pfam" id="PF09021">
    <property type="entry name" value="HutP"/>
    <property type="match status" value="1"/>
</dbReference>
<keyword evidence="7 10" id="KW-0805">Transcription regulation</keyword>
<protein>
    <recommendedName>
        <fullName evidence="4 10">Hut operon positive regulatory protein</fullName>
    </recommendedName>
</protein>
<dbReference type="GO" id="GO:0003729">
    <property type="term" value="F:mRNA binding"/>
    <property type="evidence" value="ECO:0007669"/>
    <property type="project" value="UniProtKB-UniRule"/>
</dbReference>